<dbReference type="EMBL" id="RSFA01000072">
    <property type="protein sequence ID" value="RSD30329.1"/>
    <property type="molecule type" value="Genomic_DNA"/>
</dbReference>
<feature type="region of interest" description="Disordered" evidence="1">
    <location>
        <begin position="193"/>
        <end position="215"/>
    </location>
</feature>
<name>A0A3R9EH56_9VIBR</name>
<evidence type="ECO:0000313" key="3">
    <source>
        <dbReference type="Proteomes" id="UP000269041"/>
    </source>
</evidence>
<organism evidence="2 3">
    <name type="scientific">Vibrio pectenicida</name>
    <dbReference type="NCBI Taxonomy" id="62763"/>
    <lineage>
        <taxon>Bacteria</taxon>
        <taxon>Pseudomonadati</taxon>
        <taxon>Pseudomonadota</taxon>
        <taxon>Gammaproteobacteria</taxon>
        <taxon>Vibrionales</taxon>
        <taxon>Vibrionaceae</taxon>
        <taxon>Vibrio</taxon>
    </lineage>
</organism>
<comment type="caution">
    <text evidence="2">The sequence shown here is derived from an EMBL/GenBank/DDBJ whole genome shotgun (WGS) entry which is preliminary data.</text>
</comment>
<accession>A0A3R9EH56</accession>
<feature type="compositionally biased region" description="Polar residues" evidence="1">
    <location>
        <begin position="199"/>
        <end position="208"/>
    </location>
</feature>
<keyword evidence="3" id="KW-1185">Reference proteome</keyword>
<dbReference type="RefSeq" id="WP_125322460.1">
    <property type="nucleotide sequence ID" value="NZ_AP024890.1"/>
</dbReference>
<proteinExistence type="predicted"/>
<evidence type="ECO:0000256" key="1">
    <source>
        <dbReference type="SAM" id="MobiDB-lite"/>
    </source>
</evidence>
<dbReference type="Proteomes" id="UP000269041">
    <property type="component" value="Unassembled WGS sequence"/>
</dbReference>
<evidence type="ECO:0000313" key="2">
    <source>
        <dbReference type="EMBL" id="RSD30329.1"/>
    </source>
</evidence>
<reference evidence="2 3" key="1">
    <citation type="submission" date="2018-12" db="EMBL/GenBank/DDBJ databases">
        <title>Genomic taxonomy of the Vibrionaceae family.</title>
        <authorList>
            <person name="Gomez-Gil B."/>
            <person name="Enciso-Ibarra K."/>
        </authorList>
    </citation>
    <scope>NUCLEOTIDE SEQUENCE [LARGE SCALE GENOMIC DNA]</scope>
    <source>
        <strain evidence="2 3">CAIM 594</strain>
    </source>
</reference>
<sequence>MSYDPFVHNEQQKKKRQERPFCRLHYSLMARIINNPSSSTAFLTENGRTSQETMINDVARFMYVLVNEMCMTTGKIGVDTQNGFLLRTWGYVSKELNMPEWRVKQCKEYAVKKGWITSVQPRERYTGKDNLEKWRGLASIKKVTDKYFADLGILQNRLEAKAKARKYLKKRATQWKRPIKYILTPITLLARRRKERAQASDTGPNQAPTTPPIPI</sequence>
<gene>
    <name evidence="2" type="ORF">EJA03_14540</name>
</gene>
<protein>
    <submittedName>
        <fullName evidence="2">Uncharacterized protein</fullName>
    </submittedName>
</protein>
<dbReference type="AlphaFoldDB" id="A0A3R9EH56"/>
<dbReference type="OrthoDB" id="5862149at2"/>